<evidence type="ECO:0008006" key="3">
    <source>
        <dbReference type="Google" id="ProtNLM"/>
    </source>
</evidence>
<protein>
    <recommendedName>
        <fullName evidence="3">DUF5017 domain-containing protein</fullName>
    </recommendedName>
</protein>
<accession>A0A3D9L3G6</accession>
<keyword evidence="2" id="KW-1185">Reference proteome</keyword>
<proteinExistence type="predicted"/>
<name>A0A3D9L3G6_MARFU</name>
<sequence>MKLINKFFIPVVIAALAIACNPLDETYEELEEQQAAEGSSVTVTYTMTSDDYGTVASNIRKAATTEDDSVAADFIEDHEAFSTEYEAKTYLPKFVNDNYPQFGKGTAVKVSYNFYQGDIGEVTAYSGAEVYYVSDADYESLGGEAATYKLFTAEQAPATYLPGFLAKNIQDPAEGDIALARYDYADEPNDPSMSFTFDKDAYQALVDHVKAEKGDNWIDSYGTAEYYYGAGAYYQNFEARVSKREEWIADNSLDDNLFEGLTTEAEKEAAIEARIAEGIGKYLEITYPNAVAEVNGVAMYYNVTYEIYDGSNETLYVRYQANGESPAKFELIDGPSDSEFASSSPSESRGSYFEYDGSKWELVENAYYLSSADYDAMGEGVGKYDNFSSSNPASDYLPALLMNKYPYGEEGESVFIGYKYFSGSTRVVVEEFVYTEGAWSNDSYTTMSDQYVHDGSSFIFDPSVSFKMVSADYQMIVDEVAKTKPDLVDSYGTGEFYYGAGAYYANFDLGYTSRWDGDYEQAEYVDLSKSERESLMITRMGEGKQLLLELKYSDASPVNGVDVFYTVTADSYDGTDGTWVTKFQVVGTGEFELIEGPTEQ</sequence>
<dbReference type="RefSeq" id="WP_115868674.1">
    <property type="nucleotide sequence ID" value="NZ_QREG01000012.1"/>
</dbReference>
<organism evidence="1 2">
    <name type="scientific">Marinoscillum furvescens DSM 4134</name>
    <dbReference type="NCBI Taxonomy" id="1122208"/>
    <lineage>
        <taxon>Bacteria</taxon>
        <taxon>Pseudomonadati</taxon>
        <taxon>Bacteroidota</taxon>
        <taxon>Cytophagia</taxon>
        <taxon>Cytophagales</taxon>
        <taxon>Reichenbachiellaceae</taxon>
        <taxon>Marinoscillum</taxon>
    </lineage>
</organism>
<reference evidence="1 2" key="1">
    <citation type="submission" date="2018-07" db="EMBL/GenBank/DDBJ databases">
        <title>Genomic Encyclopedia of Type Strains, Phase IV (KMG-IV): sequencing the most valuable type-strain genomes for metagenomic binning, comparative biology and taxonomic classification.</title>
        <authorList>
            <person name="Goeker M."/>
        </authorList>
    </citation>
    <scope>NUCLEOTIDE SEQUENCE [LARGE SCALE GENOMIC DNA]</scope>
    <source>
        <strain evidence="1 2">DSM 4134</strain>
    </source>
</reference>
<evidence type="ECO:0000313" key="2">
    <source>
        <dbReference type="Proteomes" id="UP000256779"/>
    </source>
</evidence>
<dbReference type="OrthoDB" id="1013052at2"/>
<dbReference type="EMBL" id="QREG01000012">
    <property type="protein sequence ID" value="RED97521.1"/>
    <property type="molecule type" value="Genomic_DNA"/>
</dbReference>
<comment type="caution">
    <text evidence="1">The sequence shown here is derived from an EMBL/GenBank/DDBJ whole genome shotgun (WGS) entry which is preliminary data.</text>
</comment>
<evidence type="ECO:0000313" key="1">
    <source>
        <dbReference type="EMBL" id="RED97521.1"/>
    </source>
</evidence>
<gene>
    <name evidence="1" type="ORF">C7460_112131</name>
</gene>
<dbReference type="PROSITE" id="PS51257">
    <property type="entry name" value="PROKAR_LIPOPROTEIN"/>
    <property type="match status" value="1"/>
</dbReference>
<dbReference type="AlphaFoldDB" id="A0A3D9L3G6"/>
<dbReference type="Proteomes" id="UP000256779">
    <property type="component" value="Unassembled WGS sequence"/>
</dbReference>